<protein>
    <submittedName>
        <fullName evidence="5">Laminin EGF-like domain-containing protein</fullName>
    </submittedName>
</protein>
<accession>A0A183KJV7</accession>
<dbReference type="AlphaFoldDB" id="A0A183KJV7"/>
<organism evidence="5">
    <name type="scientific">Schistosoma curassoni</name>
    <dbReference type="NCBI Taxonomy" id="6186"/>
    <lineage>
        <taxon>Eukaryota</taxon>
        <taxon>Metazoa</taxon>
        <taxon>Spiralia</taxon>
        <taxon>Lophotrochozoa</taxon>
        <taxon>Platyhelminthes</taxon>
        <taxon>Trematoda</taxon>
        <taxon>Digenea</taxon>
        <taxon>Strigeidida</taxon>
        <taxon>Schistosomatoidea</taxon>
        <taxon>Schistosomatidae</taxon>
        <taxon>Schistosoma</taxon>
    </lineage>
</organism>
<dbReference type="PROSITE" id="PS00022">
    <property type="entry name" value="EGF_1"/>
    <property type="match status" value="1"/>
</dbReference>
<dbReference type="InterPro" id="IPR000742">
    <property type="entry name" value="EGF"/>
</dbReference>
<dbReference type="CDD" id="cd00055">
    <property type="entry name" value="EGF_Lam"/>
    <property type="match status" value="1"/>
</dbReference>
<dbReference type="Proteomes" id="UP000279833">
    <property type="component" value="Unassembled WGS sequence"/>
</dbReference>
<dbReference type="InterPro" id="IPR002049">
    <property type="entry name" value="LE_dom"/>
</dbReference>
<evidence type="ECO:0000313" key="5">
    <source>
        <dbReference type="WBParaSite" id="SCUD_0001531901-mRNA-1"/>
    </source>
</evidence>
<evidence type="ECO:0000259" key="1">
    <source>
        <dbReference type="PROSITE" id="PS00022"/>
    </source>
</evidence>
<dbReference type="WBParaSite" id="SCUD_0001531901-mRNA-1">
    <property type="protein sequence ID" value="SCUD_0001531901-mRNA-1"/>
    <property type="gene ID" value="SCUD_0001531901"/>
</dbReference>
<reference evidence="5" key="1">
    <citation type="submission" date="2016-06" db="UniProtKB">
        <authorList>
            <consortium name="WormBaseParasite"/>
        </authorList>
    </citation>
    <scope>IDENTIFICATION</scope>
</reference>
<dbReference type="SMART" id="SM00180">
    <property type="entry name" value="EGF_Lam"/>
    <property type="match status" value="1"/>
</dbReference>
<keyword evidence="4" id="KW-1185">Reference proteome</keyword>
<reference evidence="3 4" key="2">
    <citation type="submission" date="2018-11" db="EMBL/GenBank/DDBJ databases">
        <authorList>
            <consortium name="Pathogen Informatics"/>
        </authorList>
    </citation>
    <scope>NUCLEOTIDE SEQUENCE [LARGE SCALE GENOMIC DNA]</scope>
    <source>
        <strain evidence="3">Dakar</strain>
        <strain evidence="4">Dakar, Senegal</strain>
    </source>
</reference>
<dbReference type="STRING" id="6186.A0A183KJV7"/>
<feature type="domain" description="EGF-like" evidence="1">
    <location>
        <begin position="85"/>
        <end position="96"/>
    </location>
</feature>
<gene>
    <name evidence="3" type="ORF">SCUD_LOCUS15316</name>
</gene>
<evidence type="ECO:0000259" key="2">
    <source>
        <dbReference type="PROSITE" id="PS01248"/>
    </source>
</evidence>
<proteinExistence type="predicted"/>
<dbReference type="PROSITE" id="PS01248">
    <property type="entry name" value="EGF_LAM_1"/>
    <property type="match status" value="1"/>
</dbReference>
<name>A0A183KJV7_9TREM</name>
<evidence type="ECO:0000313" key="4">
    <source>
        <dbReference type="Proteomes" id="UP000279833"/>
    </source>
</evidence>
<feature type="domain" description="Laminin EGF-like" evidence="2">
    <location>
        <begin position="85"/>
        <end position="115"/>
    </location>
</feature>
<dbReference type="EMBL" id="UZAK01037510">
    <property type="protein sequence ID" value="VDP58962.1"/>
    <property type="molecule type" value="Genomic_DNA"/>
</dbReference>
<dbReference type="Gene3D" id="2.10.25.10">
    <property type="entry name" value="Laminin"/>
    <property type="match status" value="1"/>
</dbReference>
<evidence type="ECO:0000313" key="3">
    <source>
        <dbReference type="EMBL" id="VDP58962.1"/>
    </source>
</evidence>
<sequence length="290" mass="32855">MLLDEFDAVSSSFTTCHFNPQGDDDYFCKCRISEDNKLINPNCDRCQLAIDSGEELPVDAKCDTKSQPIDCHYHGTQLTSDNGDCQCKTGYTGVKCDECEEGYFNYMGQCLQCYCSGKTSSCRLSDEHYFWNITTEDSAGFGFNVWLGQRTDMGGLQRNEYTPDGNPRIERELDNFYVKYPLNNKGIIHFGINLIPPKPSSLTQNDKYMYGGKMSFRIDSIKLNPNELTQREASVVVELEVITTPFLCTYFTDILNFISISDSDLCSKHRRSTAYVIPFLICLCECPVSS</sequence>